<keyword evidence="2" id="KW-0472">Membrane</keyword>
<feature type="transmembrane region" description="Helical" evidence="2">
    <location>
        <begin position="123"/>
        <end position="146"/>
    </location>
</feature>
<keyword evidence="2" id="KW-0812">Transmembrane</keyword>
<comment type="caution">
    <text evidence="3">The sequence shown here is derived from an EMBL/GenBank/DDBJ whole genome shotgun (WGS) entry which is preliminary data.</text>
</comment>
<dbReference type="EMBL" id="LUEZ02000009">
    <property type="protein sequence ID" value="RDB29825.1"/>
    <property type="molecule type" value="Genomic_DNA"/>
</dbReference>
<feature type="transmembrane region" description="Helical" evidence="2">
    <location>
        <begin position="308"/>
        <end position="327"/>
    </location>
</feature>
<feature type="transmembrane region" description="Helical" evidence="2">
    <location>
        <begin position="278"/>
        <end position="302"/>
    </location>
</feature>
<evidence type="ECO:0000313" key="3">
    <source>
        <dbReference type="EMBL" id="RDB29825.1"/>
    </source>
</evidence>
<feature type="transmembrane region" description="Helical" evidence="2">
    <location>
        <begin position="236"/>
        <end position="257"/>
    </location>
</feature>
<dbReference type="OrthoDB" id="3346544at2759"/>
<protein>
    <submittedName>
        <fullName evidence="3">Uncharacterized protein</fullName>
    </submittedName>
</protein>
<name>A0A369KAZ2_HYPMA</name>
<feature type="region of interest" description="Disordered" evidence="1">
    <location>
        <begin position="356"/>
        <end position="377"/>
    </location>
</feature>
<sequence length="402" mass="44873">MDVGLLEGKQVPQRLECKGTVALLAGSPGWNIKSVPCFLPPCPSPPLLTGDRTMEWHKRGPELPPWTEPPSAFPSDMATLVAIMIELLLFGVYTCLFFASLYIMSEKPKKRSIHGKTFFASTLLLYLIATLHIALNFYRAVQAFILLRDVIQPAAYFMDLRRWDNYAHNVLLCLMTWIGDSLVIYHCFIIWDCNYSVIALPTLLLVAAIAVNSVILHEWEHPNAIGPRSFLHILNTVYPLCLAQNSLTTGLISLKIWNQHRLSHAAGAHNSSSSLINILRIVVESAMLYTFELLLLIVLYCLRHNAQLVVQYAVVPSIGIVFNLIAVRVHLSLSRTTHPTSIISALSNWSDDHLSSNEPIDPGPMDAQTETAETVKRNRMPGHAIRASIGNLERSKTTMCSQ</sequence>
<dbReference type="Proteomes" id="UP000076154">
    <property type="component" value="Unassembled WGS sequence"/>
</dbReference>
<proteinExistence type="predicted"/>
<dbReference type="AlphaFoldDB" id="A0A369KAZ2"/>
<evidence type="ECO:0000256" key="1">
    <source>
        <dbReference type="SAM" id="MobiDB-lite"/>
    </source>
</evidence>
<gene>
    <name evidence="3" type="ORF">Hypma_013896</name>
</gene>
<reference evidence="3" key="1">
    <citation type="submission" date="2018-04" db="EMBL/GenBank/DDBJ databases">
        <title>Whole genome sequencing of Hypsizygus marmoreus.</title>
        <authorList>
            <person name="Choi I.-G."/>
            <person name="Min B."/>
            <person name="Kim J.-G."/>
            <person name="Kim S."/>
            <person name="Oh Y.-L."/>
            <person name="Kong W.-S."/>
            <person name="Park H."/>
            <person name="Jeong J."/>
            <person name="Song E.-S."/>
        </authorList>
    </citation>
    <scope>NUCLEOTIDE SEQUENCE [LARGE SCALE GENOMIC DNA]</scope>
    <source>
        <strain evidence="3">51987-8</strain>
    </source>
</reference>
<dbReference type="InParanoid" id="A0A369KAZ2"/>
<keyword evidence="4" id="KW-1185">Reference proteome</keyword>
<evidence type="ECO:0000313" key="4">
    <source>
        <dbReference type="Proteomes" id="UP000076154"/>
    </source>
</evidence>
<keyword evidence="2" id="KW-1133">Transmembrane helix</keyword>
<accession>A0A369KAZ2</accession>
<organism evidence="3 4">
    <name type="scientific">Hypsizygus marmoreus</name>
    <name type="common">White beech mushroom</name>
    <name type="synonym">Agaricus marmoreus</name>
    <dbReference type="NCBI Taxonomy" id="39966"/>
    <lineage>
        <taxon>Eukaryota</taxon>
        <taxon>Fungi</taxon>
        <taxon>Dikarya</taxon>
        <taxon>Basidiomycota</taxon>
        <taxon>Agaricomycotina</taxon>
        <taxon>Agaricomycetes</taxon>
        <taxon>Agaricomycetidae</taxon>
        <taxon>Agaricales</taxon>
        <taxon>Tricholomatineae</taxon>
        <taxon>Lyophyllaceae</taxon>
        <taxon>Hypsizygus</taxon>
    </lineage>
</organism>
<feature type="transmembrane region" description="Helical" evidence="2">
    <location>
        <begin position="166"/>
        <end position="188"/>
    </location>
</feature>
<evidence type="ECO:0000256" key="2">
    <source>
        <dbReference type="SAM" id="Phobius"/>
    </source>
</evidence>
<feature type="transmembrane region" description="Helical" evidence="2">
    <location>
        <begin position="77"/>
        <end position="103"/>
    </location>
</feature>
<feature type="transmembrane region" description="Helical" evidence="2">
    <location>
        <begin position="195"/>
        <end position="216"/>
    </location>
</feature>